<feature type="compositionally biased region" description="Low complexity" evidence="1">
    <location>
        <begin position="1"/>
        <end position="11"/>
    </location>
</feature>
<sequence>MSSSSDSMSNSGHPLSSSTPLGIVPEKAALAHQIRRTVPAQYWGLSVASASAPDAALASSVSEPAPLPLLAGSGLSRPHLVLATQAVKLPGRPSLPGLPSVCHDQGGVVLDRILAHSGGDSWWAALSGRARLGRLVAHRADLLAAAADPRSYSLCGTSRVQLSRNTVLRSRLDLFPPATSASAPDSASTASRRRTPRDGTPATTATSPAGWAAPMSLSCQLQSRVGRWAEARADLSLGHRTAAPAGGGSAGGGNGGGGAAATTTTPLLLGLQAGSVATSRAPLVWRCGLLQVTAPPTVPLPGSDGPAVAAAAAGGLGPALQSAAYVQGTVAIQGERVLWQAPKRPLHRRRRTEASVTAAADGAGPTVAAAASGSSLTPIGVTPAAPVARQAAAGSYHSHSRSSGDEDDDEDEDVGSGALVGGGATAGGKAPLRAGGGGKPFGIELPSAGAVQEALVDVTQSVSRLRDDVTAATQWVGGGGLVEQLEAVAAAAPGAAAPRRQAAAPSRPQPDGAAAQVPWSSFVGEPHVKVAGVAGLTARAPVIVLTHGSVAPGGGATLRPTRLAWIQDLWLKQVLRRRGRGADDGAPAAAAAAASAGSGSAVGPVVSRGALRPFASAAASVQAGRFSGWLFDFTRLSAQLDCGLWAPAAGARQGPGQVQGMGVGPGRQRHPAFALGDTGAWHALSLSLSQQLVGPLRFAADWRYELASSRPLALPPPPAAAARGAGAWLGGAAGAVAAHTVRMRPQLLEAVYALDLAVPGSRGAARLVAWYTPQRREGMVELRMF</sequence>
<dbReference type="PANTHER" id="PTHR34954:SF3">
    <property type="entry name" value="EXPRESSED PROTEIN"/>
    <property type="match status" value="1"/>
</dbReference>
<feature type="region of interest" description="Disordered" evidence="1">
    <location>
        <begin position="178"/>
        <end position="210"/>
    </location>
</feature>
<protein>
    <submittedName>
        <fullName evidence="2">Uncharacterized protein</fullName>
    </submittedName>
</protein>
<feature type="compositionally biased region" description="Low complexity" evidence="1">
    <location>
        <begin position="178"/>
        <end position="190"/>
    </location>
</feature>
<dbReference type="Proteomes" id="UP001165080">
    <property type="component" value="Unassembled WGS sequence"/>
</dbReference>
<dbReference type="GO" id="GO:1990052">
    <property type="term" value="P:ER to chloroplast lipid transport"/>
    <property type="evidence" value="ECO:0007669"/>
    <property type="project" value="InterPro"/>
</dbReference>
<dbReference type="GO" id="GO:0070300">
    <property type="term" value="F:phosphatidic acid binding"/>
    <property type="evidence" value="ECO:0007669"/>
    <property type="project" value="InterPro"/>
</dbReference>
<gene>
    <name evidence="2" type="primary">PLEST000948</name>
    <name evidence="2" type="ORF">PLESTB_000092700</name>
</gene>
<evidence type="ECO:0000313" key="3">
    <source>
        <dbReference type="Proteomes" id="UP001165080"/>
    </source>
</evidence>
<dbReference type="PANTHER" id="PTHR34954">
    <property type="entry name" value="EXPRESSED PROTEIN"/>
    <property type="match status" value="1"/>
</dbReference>
<feature type="region of interest" description="Disordered" evidence="1">
    <location>
        <begin position="240"/>
        <end position="259"/>
    </location>
</feature>
<proteinExistence type="predicted"/>
<evidence type="ECO:0000313" key="2">
    <source>
        <dbReference type="EMBL" id="GLC48396.1"/>
    </source>
</evidence>
<accession>A0A9W6BBA1</accession>
<evidence type="ECO:0000256" key="1">
    <source>
        <dbReference type="SAM" id="MobiDB-lite"/>
    </source>
</evidence>
<keyword evidence="3" id="KW-1185">Reference proteome</keyword>
<organism evidence="2 3">
    <name type="scientific">Pleodorina starrii</name>
    <dbReference type="NCBI Taxonomy" id="330485"/>
    <lineage>
        <taxon>Eukaryota</taxon>
        <taxon>Viridiplantae</taxon>
        <taxon>Chlorophyta</taxon>
        <taxon>core chlorophytes</taxon>
        <taxon>Chlorophyceae</taxon>
        <taxon>CS clade</taxon>
        <taxon>Chlamydomonadales</taxon>
        <taxon>Volvocaceae</taxon>
        <taxon>Pleodorina</taxon>
    </lineage>
</organism>
<name>A0A9W6BBA1_9CHLO</name>
<feature type="region of interest" description="Disordered" evidence="1">
    <location>
        <begin position="343"/>
        <end position="374"/>
    </location>
</feature>
<feature type="compositionally biased region" description="Gly residues" evidence="1">
    <location>
        <begin position="245"/>
        <end position="259"/>
    </location>
</feature>
<dbReference type="EMBL" id="BRXU01000001">
    <property type="protein sequence ID" value="GLC48396.1"/>
    <property type="molecule type" value="Genomic_DNA"/>
</dbReference>
<comment type="caution">
    <text evidence="2">The sequence shown here is derived from an EMBL/GenBank/DDBJ whole genome shotgun (WGS) entry which is preliminary data.</text>
</comment>
<reference evidence="2 3" key="1">
    <citation type="journal article" date="2023" name="Commun. Biol.">
        <title>Reorganization of the ancestral sex-determining regions during the evolution of trioecy in Pleodorina starrii.</title>
        <authorList>
            <person name="Takahashi K."/>
            <person name="Suzuki S."/>
            <person name="Kawai-Toyooka H."/>
            <person name="Yamamoto K."/>
            <person name="Hamaji T."/>
            <person name="Ootsuki R."/>
            <person name="Yamaguchi H."/>
            <person name="Kawachi M."/>
            <person name="Higashiyama T."/>
            <person name="Nozaki H."/>
        </authorList>
    </citation>
    <scope>NUCLEOTIDE SEQUENCE [LARGE SCALE GENOMIC DNA]</scope>
    <source>
        <strain evidence="2 3">NIES-4479</strain>
    </source>
</reference>
<feature type="compositionally biased region" description="Acidic residues" evidence="1">
    <location>
        <begin position="405"/>
        <end position="414"/>
    </location>
</feature>
<feature type="compositionally biased region" description="Low complexity" evidence="1">
    <location>
        <begin position="198"/>
        <end position="210"/>
    </location>
</feature>
<dbReference type="AlphaFoldDB" id="A0A9W6BBA1"/>
<feature type="compositionally biased region" description="Low complexity" evidence="1">
    <location>
        <begin position="358"/>
        <end position="374"/>
    </location>
</feature>
<dbReference type="GO" id="GO:0034196">
    <property type="term" value="P:acylglycerol transport"/>
    <property type="evidence" value="ECO:0007669"/>
    <property type="project" value="InterPro"/>
</dbReference>
<feature type="region of interest" description="Disordered" evidence="1">
    <location>
        <begin position="1"/>
        <end position="21"/>
    </location>
</feature>
<feature type="region of interest" description="Disordered" evidence="1">
    <location>
        <begin position="390"/>
        <end position="432"/>
    </location>
</feature>
<dbReference type="InterPro" id="IPR044160">
    <property type="entry name" value="TGD4-like"/>
</dbReference>